<dbReference type="PANTHER" id="PTHR46277:SF19">
    <property type="entry name" value="RANDOM SLUG PROTEIN 5-LIKE"/>
    <property type="match status" value="1"/>
</dbReference>
<proteinExistence type="predicted"/>
<accession>A0A6P6XIJ8</accession>
<name>A0A6P6XIJ8_COFAR</name>
<dbReference type="InterPro" id="IPR036865">
    <property type="entry name" value="CRAL-TRIO_dom_sf"/>
</dbReference>
<dbReference type="GeneID" id="113742926"/>
<dbReference type="InterPro" id="IPR001251">
    <property type="entry name" value="CRAL-TRIO_dom"/>
</dbReference>
<dbReference type="SUPFAM" id="SSF46938">
    <property type="entry name" value="CRAL/TRIO N-terminal domain"/>
    <property type="match status" value="1"/>
</dbReference>
<dbReference type="InterPro" id="IPR011074">
    <property type="entry name" value="CRAL/TRIO_N_dom"/>
</dbReference>
<dbReference type="OrthoDB" id="1434354at2759"/>
<dbReference type="SUPFAM" id="SSF52087">
    <property type="entry name" value="CRAL/TRIO domain"/>
    <property type="match status" value="1"/>
</dbReference>
<feature type="region of interest" description="Disordered" evidence="1">
    <location>
        <begin position="1"/>
        <end position="49"/>
    </location>
</feature>
<evidence type="ECO:0000259" key="2">
    <source>
        <dbReference type="PROSITE" id="PS50191"/>
    </source>
</evidence>
<reference evidence="4" key="2">
    <citation type="submission" date="2025-08" db="UniProtKB">
        <authorList>
            <consortium name="RefSeq"/>
        </authorList>
    </citation>
    <scope>IDENTIFICATION</scope>
    <source>
        <tissue evidence="4">Leaves</tissue>
    </source>
</reference>
<reference evidence="3" key="1">
    <citation type="journal article" date="2025" name="Foods">
        <title>Unveiling the Microbial Signatures of Arabica Coffee Cherries: Insights into Ripeness Specific Diversity, Functional Traits, and Implications for Quality and Safety.</title>
        <authorList>
            <consortium name="RefSeq"/>
            <person name="Tenea G.N."/>
            <person name="Cifuentes V."/>
            <person name="Reyes P."/>
            <person name="Cevallos-Vallejos M."/>
        </authorList>
    </citation>
    <scope>NUCLEOTIDE SEQUENCE [LARGE SCALE GENOMIC DNA]</scope>
</reference>
<evidence type="ECO:0000313" key="4">
    <source>
        <dbReference type="RefSeq" id="XP_027126756.1"/>
    </source>
</evidence>
<organism evidence="3 4">
    <name type="scientific">Coffea arabica</name>
    <name type="common">Arabian coffee</name>
    <dbReference type="NCBI Taxonomy" id="13443"/>
    <lineage>
        <taxon>Eukaryota</taxon>
        <taxon>Viridiplantae</taxon>
        <taxon>Streptophyta</taxon>
        <taxon>Embryophyta</taxon>
        <taxon>Tracheophyta</taxon>
        <taxon>Spermatophyta</taxon>
        <taxon>Magnoliopsida</taxon>
        <taxon>eudicotyledons</taxon>
        <taxon>Gunneridae</taxon>
        <taxon>Pentapetalae</taxon>
        <taxon>asterids</taxon>
        <taxon>lamiids</taxon>
        <taxon>Gentianales</taxon>
        <taxon>Rubiaceae</taxon>
        <taxon>Ixoroideae</taxon>
        <taxon>Gardenieae complex</taxon>
        <taxon>Bertiereae - Coffeeae clade</taxon>
        <taxon>Coffeeae</taxon>
        <taxon>Coffea</taxon>
    </lineage>
</organism>
<evidence type="ECO:0000256" key="1">
    <source>
        <dbReference type="SAM" id="MobiDB-lite"/>
    </source>
</evidence>
<dbReference type="PROSITE" id="PS50191">
    <property type="entry name" value="CRAL_TRIO"/>
    <property type="match status" value="1"/>
</dbReference>
<dbReference type="AlphaFoldDB" id="A0A6P6XIJ8"/>
<protein>
    <recommendedName>
        <fullName evidence="2">CRAL-TRIO domain-containing protein</fullName>
    </recommendedName>
</protein>
<feature type="compositionally biased region" description="Polar residues" evidence="1">
    <location>
        <begin position="19"/>
        <end position="28"/>
    </location>
</feature>
<sequence>METGGKNSLIVEKREGEASSINPPTQQIMREADINGTVDEQGGDQSNEVEKNKVCLMRAVVENQDPSCKEVDDLTIRRFLRARNLDVEKASDMLLKCLKWRIMFVPSGHISSSEVPNEIAQNKMFVQGIDKKGRPIAVLIGARHFQNEIGGLDEFKRFVVFTLDRLGSRMPPGQEKFLVIADLQGWGYCNSDLRAYLGALSILQDYYPERLGKLLIIHVPYIFRAVWKALYPFIDKNTKKKIILVKDKRLKATLLEDIDESQLPETYGGKLRLLPIHEDAQPTT</sequence>
<dbReference type="PANTHER" id="PTHR46277">
    <property type="entry name" value="OS03G0850700 PROTEIN"/>
    <property type="match status" value="1"/>
</dbReference>
<evidence type="ECO:0000313" key="3">
    <source>
        <dbReference type="Proteomes" id="UP001652660"/>
    </source>
</evidence>
<dbReference type="InterPro" id="IPR036273">
    <property type="entry name" value="CRAL/TRIO_N_dom_sf"/>
</dbReference>
<keyword evidence="3" id="KW-1185">Reference proteome</keyword>
<dbReference type="Pfam" id="PF00650">
    <property type="entry name" value="CRAL_TRIO"/>
    <property type="match status" value="1"/>
</dbReference>
<dbReference type="CDD" id="cd00170">
    <property type="entry name" value="SEC14"/>
    <property type="match status" value="1"/>
</dbReference>
<dbReference type="Gene3D" id="3.40.525.10">
    <property type="entry name" value="CRAL-TRIO lipid binding domain"/>
    <property type="match status" value="1"/>
</dbReference>
<dbReference type="SMART" id="SM00516">
    <property type="entry name" value="SEC14"/>
    <property type="match status" value="1"/>
</dbReference>
<gene>
    <name evidence="4" type="primary">LOC113742926</name>
</gene>
<dbReference type="RefSeq" id="XP_027126756.1">
    <property type="nucleotide sequence ID" value="XM_027270955.2"/>
</dbReference>
<feature type="domain" description="CRAL-TRIO" evidence="2">
    <location>
        <begin position="112"/>
        <end position="275"/>
    </location>
</feature>
<dbReference type="SMART" id="SM01100">
    <property type="entry name" value="CRAL_TRIO_N"/>
    <property type="match status" value="1"/>
</dbReference>
<dbReference type="Proteomes" id="UP001652660">
    <property type="component" value="Chromosome 4e"/>
</dbReference>